<evidence type="ECO:0000313" key="2">
    <source>
        <dbReference type="Proteomes" id="UP000187439"/>
    </source>
</evidence>
<evidence type="ECO:0000313" key="1">
    <source>
        <dbReference type="EMBL" id="OMD42564.1"/>
    </source>
</evidence>
<protein>
    <submittedName>
        <fullName evidence="1">Uncharacterized protein</fullName>
    </submittedName>
</protein>
<dbReference type="AlphaFoldDB" id="A0A1R0Y5G4"/>
<dbReference type="Proteomes" id="UP000187439">
    <property type="component" value="Unassembled WGS sequence"/>
</dbReference>
<dbReference type="RefSeq" id="WP_076118011.1">
    <property type="nucleotide sequence ID" value="NZ_MPTC01000004.1"/>
</dbReference>
<comment type="caution">
    <text evidence="1">The sequence shown here is derived from an EMBL/GenBank/DDBJ whole genome shotgun (WGS) entry which is preliminary data.</text>
</comment>
<reference evidence="1 2" key="1">
    <citation type="submission" date="2016-10" db="EMBL/GenBank/DDBJ databases">
        <title>Paenibacillus species isolates.</title>
        <authorList>
            <person name="Beno S.M."/>
        </authorList>
    </citation>
    <scope>NUCLEOTIDE SEQUENCE [LARGE SCALE GENOMIC DNA]</scope>
    <source>
        <strain evidence="1 2">FSL H7-0710</strain>
    </source>
</reference>
<gene>
    <name evidence="1" type="ORF">BSK52_07070</name>
</gene>
<organism evidence="1 2">
    <name type="scientific">Paenibacillus odorifer</name>
    <dbReference type="NCBI Taxonomy" id="189426"/>
    <lineage>
        <taxon>Bacteria</taxon>
        <taxon>Bacillati</taxon>
        <taxon>Bacillota</taxon>
        <taxon>Bacilli</taxon>
        <taxon>Bacillales</taxon>
        <taxon>Paenibacillaceae</taxon>
        <taxon>Paenibacillus</taxon>
    </lineage>
</organism>
<accession>A0A1R0Y5G4</accession>
<proteinExistence type="predicted"/>
<sequence>MDHNFHYRQELKKKIIDFIAELNPSKQQFKTIEEECPMCNEPDSFMSIPQFHYGRCIECFHEVGFEYYSEVMHRREEDYKKLSETVTGALNKLQ</sequence>
<name>A0A1R0Y5G4_9BACL</name>
<dbReference type="EMBL" id="MPTC01000004">
    <property type="protein sequence ID" value="OMD42564.1"/>
    <property type="molecule type" value="Genomic_DNA"/>
</dbReference>